<reference evidence="1" key="1">
    <citation type="journal article" date="2014" name="Int. J. Syst. Evol. Microbiol.">
        <title>Complete genome of a new Firmicutes species belonging to the dominant human colonic microbiota ('Ruminococcus bicirculans') reveals two chromosomes and a selective capacity to utilize plant glucans.</title>
        <authorList>
            <consortium name="NISC Comparative Sequencing Program"/>
            <person name="Wegmann U."/>
            <person name="Louis P."/>
            <person name="Goesmann A."/>
            <person name="Henrissat B."/>
            <person name="Duncan S.H."/>
            <person name="Flint H.J."/>
        </authorList>
    </citation>
    <scope>NUCLEOTIDE SEQUENCE</scope>
    <source>
        <strain evidence="1">CGMCC 1.15931</strain>
    </source>
</reference>
<accession>A0A6I3SS90</accession>
<dbReference type="EMBL" id="WNKZ01000007">
    <property type="protein sequence ID" value="MTV51993.1"/>
    <property type="molecule type" value="Genomic_DNA"/>
</dbReference>
<dbReference type="OrthoDB" id="8477673at2"/>
<dbReference type="EMBL" id="BMKG01000007">
    <property type="protein sequence ID" value="GGB97806.1"/>
    <property type="molecule type" value="Genomic_DNA"/>
</dbReference>
<sequence>MRTSLHSSLQSSFCTFSRTFSRTSAAGLAALALLAGCTMPYRPPQFMEADTRFPGLIDFVARAENKRADVLLVHGMCTHDASWASETVATLAAQLAANTSAPRSRTGGTGIEIIPATIAAPHGTLQVKSLIWSGLTTPIKQQLCYDQTDKSAICTGTPPFPATRARINAQVKDWLVDDCLPDALVYQGVARREIQARMRDAILAATEGADPAAPLVVISESLGSKILFDTLLAMSEEEAGSRAAQTAQRDVERMAYLIMAANQIPLLQTAEQVPQAGASLTMQAAPPDSLAQLLAKRRAPARERRTPAGGPLVLIAFTDPNDVLSYTLPPERYRAQGAQVHNVLVSNARTYFGWLENPVDAHLGYLANPDVGSLISCGVPRSALCK</sequence>
<gene>
    <name evidence="1" type="ORF">GCM10011572_19660</name>
    <name evidence="2" type="ORF">GM672_04510</name>
</gene>
<evidence type="ECO:0000313" key="1">
    <source>
        <dbReference type="EMBL" id="GGB97806.1"/>
    </source>
</evidence>
<reference evidence="4" key="2">
    <citation type="journal article" date="2019" name="Int. J. Syst. Evol. Microbiol.">
        <title>The Global Catalogue of Microorganisms (GCM) 10K type strain sequencing project: providing services to taxonomists for standard genome sequencing and annotation.</title>
        <authorList>
            <consortium name="The Broad Institute Genomics Platform"/>
            <consortium name="The Broad Institute Genome Sequencing Center for Infectious Disease"/>
            <person name="Wu L."/>
            <person name="Ma J."/>
        </authorList>
    </citation>
    <scope>NUCLEOTIDE SEQUENCE [LARGE SCALE GENOMIC DNA]</scope>
    <source>
        <strain evidence="4">CGMCC 1.15931</strain>
    </source>
</reference>
<comment type="caution">
    <text evidence="2">The sequence shown here is derived from an EMBL/GenBank/DDBJ whole genome shotgun (WGS) entry which is preliminary data.</text>
</comment>
<name>A0A6I3SS90_9BURK</name>
<reference evidence="2 3" key="3">
    <citation type="submission" date="2019-11" db="EMBL/GenBank/DDBJ databases">
        <title>Type strains purchased from KCTC, JCM and DSMZ.</title>
        <authorList>
            <person name="Lu H."/>
        </authorList>
    </citation>
    <scope>NUCLEOTIDE SEQUENCE [LARGE SCALE GENOMIC DNA]</scope>
    <source>
        <strain evidence="2 3">KCTC 52429</strain>
    </source>
</reference>
<organism evidence="2 3">
    <name type="scientific">Pseudoduganella buxea</name>
    <dbReference type="NCBI Taxonomy" id="1949069"/>
    <lineage>
        <taxon>Bacteria</taxon>
        <taxon>Pseudomonadati</taxon>
        <taxon>Pseudomonadota</taxon>
        <taxon>Betaproteobacteria</taxon>
        <taxon>Burkholderiales</taxon>
        <taxon>Oxalobacteraceae</taxon>
        <taxon>Telluria group</taxon>
        <taxon>Pseudoduganella</taxon>
    </lineage>
</organism>
<keyword evidence="4" id="KW-1185">Reference proteome</keyword>
<evidence type="ECO:0000313" key="4">
    <source>
        <dbReference type="Proteomes" id="UP000622638"/>
    </source>
</evidence>
<reference evidence="1" key="4">
    <citation type="submission" date="2024-05" db="EMBL/GenBank/DDBJ databases">
        <authorList>
            <person name="Sun Q."/>
            <person name="Zhou Y."/>
        </authorList>
    </citation>
    <scope>NUCLEOTIDE SEQUENCE</scope>
    <source>
        <strain evidence="1">CGMCC 1.15931</strain>
    </source>
</reference>
<dbReference type="Proteomes" id="UP000622638">
    <property type="component" value="Unassembled WGS sequence"/>
</dbReference>
<dbReference type="RefSeq" id="WP_155469336.1">
    <property type="nucleotide sequence ID" value="NZ_BMKG01000007.1"/>
</dbReference>
<evidence type="ECO:0000313" key="3">
    <source>
        <dbReference type="Proteomes" id="UP000430634"/>
    </source>
</evidence>
<dbReference type="Proteomes" id="UP000430634">
    <property type="component" value="Unassembled WGS sequence"/>
</dbReference>
<evidence type="ECO:0008006" key="5">
    <source>
        <dbReference type="Google" id="ProtNLM"/>
    </source>
</evidence>
<proteinExistence type="predicted"/>
<dbReference type="AlphaFoldDB" id="A0A6I3SS90"/>
<protein>
    <recommendedName>
        <fullName evidence="5">Alpha/beta hydrolase</fullName>
    </recommendedName>
</protein>
<evidence type="ECO:0000313" key="2">
    <source>
        <dbReference type="EMBL" id="MTV51993.1"/>
    </source>
</evidence>